<dbReference type="PANTHER" id="PTHR30293">
    <property type="entry name" value="TRANSCRIPTIONAL REGULATORY PROTEIN NAC-RELATED"/>
    <property type="match status" value="1"/>
</dbReference>
<keyword evidence="5" id="KW-1185">Reference proteome</keyword>
<keyword evidence="1" id="KW-0010">Activator</keyword>
<evidence type="ECO:0000313" key="4">
    <source>
        <dbReference type="EMBL" id="MCW8087563.1"/>
    </source>
</evidence>
<evidence type="ECO:0000256" key="2">
    <source>
        <dbReference type="SAM" id="MobiDB-lite"/>
    </source>
</evidence>
<evidence type="ECO:0000259" key="3">
    <source>
        <dbReference type="Pfam" id="PF03466"/>
    </source>
</evidence>
<dbReference type="EMBL" id="JAPFQI010000018">
    <property type="protein sequence ID" value="MCW8087563.1"/>
    <property type="molecule type" value="Genomic_DNA"/>
</dbReference>
<dbReference type="PANTHER" id="PTHR30293:SF0">
    <property type="entry name" value="NITROGEN ASSIMILATION REGULATORY PROTEIN NAC"/>
    <property type="match status" value="1"/>
</dbReference>
<reference evidence="4 5" key="1">
    <citation type="submission" date="2022-10" db="EMBL/GenBank/DDBJ databases">
        <title>Roseococcus glaciei nov., sp. nov., isolated from glacier.</title>
        <authorList>
            <person name="Liu Q."/>
            <person name="Xin Y.-H."/>
        </authorList>
    </citation>
    <scope>NUCLEOTIDE SEQUENCE [LARGE SCALE GENOMIC DNA]</scope>
    <source>
        <strain evidence="4 5">MDT2-1-1</strain>
    </source>
</reference>
<dbReference type="SUPFAM" id="SSF53850">
    <property type="entry name" value="Periplasmic binding protein-like II"/>
    <property type="match status" value="1"/>
</dbReference>
<evidence type="ECO:0000256" key="1">
    <source>
        <dbReference type="ARBA" id="ARBA00023159"/>
    </source>
</evidence>
<dbReference type="Proteomes" id="UP001526430">
    <property type="component" value="Unassembled WGS sequence"/>
</dbReference>
<protein>
    <submittedName>
        <fullName evidence="4">LysR substrate-binding domain-containing protein</fullName>
    </submittedName>
</protein>
<feature type="domain" description="LysR substrate-binding" evidence="3">
    <location>
        <begin position="16"/>
        <end position="219"/>
    </location>
</feature>
<comment type="caution">
    <text evidence="4">The sequence shown here is derived from an EMBL/GenBank/DDBJ whole genome shotgun (WGS) entry which is preliminary data.</text>
</comment>
<feature type="compositionally biased region" description="Basic and acidic residues" evidence="2">
    <location>
        <begin position="1"/>
        <end position="13"/>
    </location>
</feature>
<name>A0ABT3P062_9PROT</name>
<accession>A0ABT3P062</accession>
<sequence>MLEIERMRAEVTSERQSPSGPVSLGMLASVAERLIPALVLQVQASFPDIRLRVREGFSAQVEAWLASGEVDLGIFNTARAARRGAFEPLFSSPLLLVGPPNAQLNSVEPLRVLEGRGLILPATGNNIRRTVEEACARIHVMPQVIFELDSIHSIRRLVAAGVGWSLLPEHAVIEQAANGQLKVARIREPALIQHILLAPTRRWQPSSAAKAVMRIVREVGRAVA</sequence>
<evidence type="ECO:0000313" key="5">
    <source>
        <dbReference type="Proteomes" id="UP001526430"/>
    </source>
</evidence>
<dbReference type="InterPro" id="IPR005119">
    <property type="entry name" value="LysR_subst-bd"/>
</dbReference>
<proteinExistence type="predicted"/>
<organism evidence="4 5">
    <name type="scientific">Sabulicella glaciei</name>
    <dbReference type="NCBI Taxonomy" id="2984948"/>
    <lineage>
        <taxon>Bacteria</taxon>
        <taxon>Pseudomonadati</taxon>
        <taxon>Pseudomonadota</taxon>
        <taxon>Alphaproteobacteria</taxon>
        <taxon>Acetobacterales</taxon>
        <taxon>Acetobacteraceae</taxon>
        <taxon>Sabulicella</taxon>
    </lineage>
</organism>
<dbReference type="Pfam" id="PF03466">
    <property type="entry name" value="LysR_substrate"/>
    <property type="match status" value="1"/>
</dbReference>
<gene>
    <name evidence="4" type="ORF">OF850_18210</name>
</gene>
<dbReference type="Gene3D" id="3.40.190.290">
    <property type="match status" value="1"/>
</dbReference>
<feature type="region of interest" description="Disordered" evidence="2">
    <location>
        <begin position="1"/>
        <end position="20"/>
    </location>
</feature>